<evidence type="ECO:0000256" key="7">
    <source>
        <dbReference type="ARBA" id="ARBA00049244"/>
    </source>
</evidence>
<dbReference type="GO" id="GO:0003887">
    <property type="term" value="F:DNA-directed DNA polymerase activity"/>
    <property type="evidence" value="ECO:0007669"/>
    <property type="project" value="UniProtKB-EC"/>
</dbReference>
<evidence type="ECO:0000256" key="3">
    <source>
        <dbReference type="ARBA" id="ARBA00022695"/>
    </source>
</evidence>
<name>A0ABS7BS15_9SPHN</name>
<keyword evidence="5" id="KW-0239">DNA-directed DNA polymerase</keyword>
<dbReference type="InterPro" id="IPR008921">
    <property type="entry name" value="DNA_pol3_clamp-load_cplx_C"/>
</dbReference>
<dbReference type="PANTHER" id="PTHR34388:SF1">
    <property type="entry name" value="DNA POLYMERASE III SUBUNIT DELTA"/>
    <property type="match status" value="1"/>
</dbReference>
<proteinExistence type="inferred from homology"/>
<evidence type="ECO:0000256" key="2">
    <source>
        <dbReference type="ARBA" id="ARBA00022679"/>
    </source>
</evidence>
<reference evidence="8 9" key="1">
    <citation type="submission" date="2021-07" db="EMBL/GenBank/DDBJ databases">
        <title>Sphingomonas sp.</title>
        <authorList>
            <person name="Feng G."/>
            <person name="Li J."/>
            <person name="Pan M."/>
        </authorList>
    </citation>
    <scope>NUCLEOTIDE SEQUENCE [LARGE SCALE GENOMIC DNA]</scope>
    <source>
        <strain evidence="8 9">RRHST34</strain>
    </source>
</reference>
<dbReference type="Proteomes" id="UP000759103">
    <property type="component" value="Unassembled WGS sequence"/>
</dbReference>
<dbReference type="SUPFAM" id="SSF52540">
    <property type="entry name" value="P-loop containing nucleoside triphosphate hydrolases"/>
    <property type="match status" value="1"/>
</dbReference>
<dbReference type="InterPro" id="IPR027417">
    <property type="entry name" value="P-loop_NTPase"/>
</dbReference>
<comment type="catalytic activity">
    <reaction evidence="7">
        <text>DNA(n) + a 2'-deoxyribonucleoside 5'-triphosphate = DNA(n+1) + diphosphate</text>
        <dbReference type="Rhea" id="RHEA:22508"/>
        <dbReference type="Rhea" id="RHEA-COMP:17339"/>
        <dbReference type="Rhea" id="RHEA-COMP:17340"/>
        <dbReference type="ChEBI" id="CHEBI:33019"/>
        <dbReference type="ChEBI" id="CHEBI:61560"/>
        <dbReference type="ChEBI" id="CHEBI:173112"/>
        <dbReference type="EC" id="2.7.7.7"/>
    </reaction>
</comment>
<dbReference type="EMBL" id="JAHXZN010000007">
    <property type="protein sequence ID" value="MBW6532371.1"/>
    <property type="molecule type" value="Genomic_DNA"/>
</dbReference>
<evidence type="ECO:0000256" key="5">
    <source>
        <dbReference type="ARBA" id="ARBA00022932"/>
    </source>
</evidence>
<dbReference type="EC" id="2.7.7.7" evidence="1"/>
<keyword evidence="3 8" id="KW-0548">Nucleotidyltransferase</keyword>
<keyword evidence="4" id="KW-0235">DNA replication</keyword>
<dbReference type="SUPFAM" id="SSF48019">
    <property type="entry name" value="post-AAA+ oligomerization domain-like"/>
    <property type="match status" value="1"/>
</dbReference>
<dbReference type="Gene3D" id="1.20.272.10">
    <property type="match status" value="1"/>
</dbReference>
<keyword evidence="9" id="KW-1185">Reference proteome</keyword>
<dbReference type="RefSeq" id="WP_219749759.1">
    <property type="nucleotide sequence ID" value="NZ_JAHXZN010000007.1"/>
</dbReference>
<dbReference type="NCBIfam" id="TIGR01128">
    <property type="entry name" value="holA"/>
    <property type="match status" value="1"/>
</dbReference>
<protein>
    <recommendedName>
        <fullName evidence="1">DNA-directed DNA polymerase</fullName>
        <ecNumber evidence="1">2.7.7.7</ecNumber>
    </recommendedName>
</protein>
<comment type="similarity">
    <text evidence="6">Belongs to the DNA polymerase HolA subunit family.</text>
</comment>
<evidence type="ECO:0000256" key="6">
    <source>
        <dbReference type="ARBA" id="ARBA00034754"/>
    </source>
</evidence>
<gene>
    <name evidence="8" type="primary">holA</name>
    <name evidence="8" type="ORF">KZ820_16640</name>
</gene>
<evidence type="ECO:0000256" key="1">
    <source>
        <dbReference type="ARBA" id="ARBA00012417"/>
    </source>
</evidence>
<keyword evidence="2 8" id="KW-0808">Transferase</keyword>
<accession>A0ABS7BS15</accession>
<evidence type="ECO:0000256" key="4">
    <source>
        <dbReference type="ARBA" id="ARBA00022705"/>
    </source>
</evidence>
<evidence type="ECO:0000313" key="8">
    <source>
        <dbReference type="EMBL" id="MBW6532371.1"/>
    </source>
</evidence>
<sequence>MKATEARLTAALDRPPADLRLYLLHGPDEATAQAHAARLARALGQGAERVDLDGATLRSDPARLSDEAAAISLFGDPRYIRVTSAGEEVLEAVAALLDLERAGNPVVVIAPSVKSTGKLVKAAIDSDRALAFACYPPNARDAAAVVAELGRAEGLRIAPTAVQRIVRASDGDRAVMAREVEKLALYLDAAPDRPADADEEALDAVGADIAEGEIGDVVLAATGGDVPALVEGLRRMAGADSSPIPLLRALGRRLLALADMRAAIDTGEGVEQVMKRHRVFWREEASTAAALRRWRVPALAAALAAARRTEREVIAAGPAGRVVMETFLLRLAQRVAR</sequence>
<organism evidence="8 9">
    <name type="scientific">Sphingomonas citri</name>
    <dbReference type="NCBI Taxonomy" id="2862499"/>
    <lineage>
        <taxon>Bacteria</taxon>
        <taxon>Pseudomonadati</taxon>
        <taxon>Pseudomonadota</taxon>
        <taxon>Alphaproteobacteria</taxon>
        <taxon>Sphingomonadales</taxon>
        <taxon>Sphingomonadaceae</taxon>
        <taxon>Sphingomonas</taxon>
    </lineage>
</organism>
<dbReference type="InterPro" id="IPR005790">
    <property type="entry name" value="DNA_polIII_delta"/>
</dbReference>
<evidence type="ECO:0000313" key="9">
    <source>
        <dbReference type="Proteomes" id="UP000759103"/>
    </source>
</evidence>
<comment type="caution">
    <text evidence="8">The sequence shown here is derived from an EMBL/GenBank/DDBJ whole genome shotgun (WGS) entry which is preliminary data.</text>
</comment>
<dbReference type="PANTHER" id="PTHR34388">
    <property type="entry name" value="DNA POLYMERASE III SUBUNIT DELTA"/>
    <property type="match status" value="1"/>
</dbReference>